<proteinExistence type="predicted"/>
<protein>
    <submittedName>
        <fullName evidence="1">Uncharacterized protein</fullName>
    </submittedName>
</protein>
<organism evidence="1">
    <name type="scientific">Cyprideis torosa</name>
    <dbReference type="NCBI Taxonomy" id="163714"/>
    <lineage>
        <taxon>Eukaryota</taxon>
        <taxon>Metazoa</taxon>
        <taxon>Ecdysozoa</taxon>
        <taxon>Arthropoda</taxon>
        <taxon>Crustacea</taxon>
        <taxon>Oligostraca</taxon>
        <taxon>Ostracoda</taxon>
        <taxon>Podocopa</taxon>
        <taxon>Podocopida</taxon>
        <taxon>Cytherocopina</taxon>
        <taxon>Cytheroidea</taxon>
        <taxon>Cytherideidae</taxon>
        <taxon>Cyprideis</taxon>
    </lineage>
</organism>
<name>A0A7R8W9L3_9CRUS</name>
<sequence length="113" mass="12175">MAHLGGALRGYMYSYKKRINLLRESLAINKIGDIAHSYKSREDGGKKPSVECKALEISLGKIASSVRKERGNGGVSPGSVSSYPLYHLCGAVCFYPSSSLVPASSSTRKEVIH</sequence>
<evidence type="ECO:0000313" key="1">
    <source>
        <dbReference type="EMBL" id="CAD7227472.1"/>
    </source>
</evidence>
<dbReference type="EMBL" id="OB661155">
    <property type="protein sequence ID" value="CAD7227472.1"/>
    <property type="molecule type" value="Genomic_DNA"/>
</dbReference>
<dbReference type="AlphaFoldDB" id="A0A7R8W9L3"/>
<accession>A0A7R8W9L3</accession>
<gene>
    <name evidence="1" type="ORF">CTOB1V02_LOCUS5378</name>
</gene>
<reference evidence="1" key="1">
    <citation type="submission" date="2020-11" db="EMBL/GenBank/DDBJ databases">
        <authorList>
            <person name="Tran Van P."/>
        </authorList>
    </citation>
    <scope>NUCLEOTIDE SEQUENCE</scope>
</reference>